<dbReference type="Gene3D" id="3.40.30.120">
    <property type="match status" value="1"/>
</dbReference>
<dbReference type="GO" id="GO:0071949">
    <property type="term" value="F:FAD binding"/>
    <property type="evidence" value="ECO:0007669"/>
    <property type="project" value="InterPro"/>
</dbReference>
<dbReference type="PRINTS" id="PR00420">
    <property type="entry name" value="RNGMNOXGNASE"/>
</dbReference>
<evidence type="ECO:0000256" key="2">
    <source>
        <dbReference type="ARBA" id="ARBA00022630"/>
    </source>
</evidence>
<dbReference type="InterPro" id="IPR036188">
    <property type="entry name" value="FAD/NAD-bd_sf"/>
</dbReference>
<keyword evidence="2" id="KW-0285">Flavoprotein</keyword>
<dbReference type="EMBL" id="AP023396">
    <property type="protein sequence ID" value="BCK55911.1"/>
    <property type="molecule type" value="Genomic_DNA"/>
</dbReference>
<name>A0A7G1KM53_9NOCA</name>
<evidence type="ECO:0000259" key="4">
    <source>
        <dbReference type="Pfam" id="PF01494"/>
    </source>
</evidence>
<dbReference type="PANTHER" id="PTHR43004:SF19">
    <property type="entry name" value="BINDING MONOOXYGENASE, PUTATIVE (JCVI)-RELATED"/>
    <property type="match status" value="1"/>
</dbReference>
<dbReference type="Gene3D" id="3.30.9.10">
    <property type="entry name" value="D-Amino Acid Oxidase, subunit A, domain 2"/>
    <property type="match status" value="1"/>
</dbReference>
<dbReference type="InterPro" id="IPR050641">
    <property type="entry name" value="RIFMO-like"/>
</dbReference>
<dbReference type="GeneID" id="80348206"/>
<dbReference type="Pfam" id="PF01494">
    <property type="entry name" value="FAD_binding_3"/>
    <property type="match status" value="1"/>
</dbReference>
<organism evidence="5 6">
    <name type="scientific">Nocardia wallacei</name>
    <dbReference type="NCBI Taxonomy" id="480035"/>
    <lineage>
        <taxon>Bacteria</taxon>
        <taxon>Bacillati</taxon>
        <taxon>Actinomycetota</taxon>
        <taxon>Actinomycetes</taxon>
        <taxon>Mycobacteriales</taxon>
        <taxon>Nocardiaceae</taxon>
        <taxon>Nocardia</taxon>
    </lineage>
</organism>
<dbReference type="InterPro" id="IPR002938">
    <property type="entry name" value="FAD-bd"/>
</dbReference>
<keyword evidence="3" id="KW-0274">FAD</keyword>
<evidence type="ECO:0000313" key="6">
    <source>
        <dbReference type="Proteomes" id="UP000516173"/>
    </source>
</evidence>
<dbReference type="Proteomes" id="UP000516173">
    <property type="component" value="Chromosome"/>
</dbReference>
<reference evidence="5 6" key="1">
    <citation type="submission" date="2020-08" db="EMBL/GenBank/DDBJ databases">
        <title>Genome Sequencing of Nocardia wallacei strain FMUON74 and assembly.</title>
        <authorList>
            <person name="Toyokawa M."/>
            <person name="Uesaka K."/>
        </authorList>
    </citation>
    <scope>NUCLEOTIDE SEQUENCE [LARGE SCALE GENOMIC DNA]</scope>
    <source>
        <strain evidence="5 6">FMUON74</strain>
    </source>
</reference>
<comment type="cofactor">
    <cofactor evidence="1">
        <name>FAD</name>
        <dbReference type="ChEBI" id="CHEBI:57692"/>
    </cofactor>
</comment>
<evidence type="ECO:0000256" key="3">
    <source>
        <dbReference type="ARBA" id="ARBA00022827"/>
    </source>
</evidence>
<sequence>MPRVLIVGGGLAGLSAALFLNWYGAEAVLVERRRETSTLPKARRINVRTVEIFRQIGIAERVLAASRTMTFRGGGQLASAGPSVVAAKPLDLPRPPGPAPAGVTPVRTCLCAQDLLEPVLREIAAERGVELRFGVECRDWSADADGVTATVRAGDGGTETLRADYLIAADGAHSEIRERLGIARGGRGAMETLVNIEFHADLSALVDDRENRIFQIDNEHMAGGLAGAGGGRWLFTTAGYHRLSQREWAEAMRAVIGVPDIAVRVDRVMEWTPGMFVADRFGAGRVFLVGDAAHVMPPYAALGANTGIQAAHNLAWKLADVLRGAASPRLLDTYHDERHPVGWFTADQSSLRSAADLRRKYGTAPDGTALADPTVLILGAQYRSAAVIADGSVAPTDRFALSGQPGTRLPHRPLDHDRSTLDLIGPDFALLTGPDAAQWKPAVDAAARPGLRLHSLDAAWAASVGLDDTGALLVRPDQVVAWRARRAPVDPARALRESLDRVLLRSEVVAVEGR</sequence>
<dbReference type="Gene3D" id="3.50.50.60">
    <property type="entry name" value="FAD/NAD(P)-binding domain"/>
    <property type="match status" value="1"/>
</dbReference>
<dbReference type="PANTHER" id="PTHR43004">
    <property type="entry name" value="TRK SYSTEM POTASSIUM UPTAKE PROTEIN"/>
    <property type="match status" value="1"/>
</dbReference>
<proteinExistence type="predicted"/>
<accession>A0A7G1KM53</accession>
<dbReference type="AlphaFoldDB" id="A0A7G1KM53"/>
<gene>
    <name evidence="5" type="ORF">NWFMUON74_36830</name>
</gene>
<dbReference type="SUPFAM" id="SSF51905">
    <property type="entry name" value="FAD/NAD(P)-binding domain"/>
    <property type="match status" value="1"/>
</dbReference>
<dbReference type="KEGG" id="nwl:NWFMUON74_36830"/>
<feature type="domain" description="FAD-binding" evidence="4">
    <location>
        <begin position="3"/>
        <end position="348"/>
    </location>
</feature>
<dbReference type="Pfam" id="PF21274">
    <property type="entry name" value="Rng_hyd_C"/>
    <property type="match status" value="1"/>
</dbReference>
<evidence type="ECO:0000313" key="5">
    <source>
        <dbReference type="EMBL" id="BCK55911.1"/>
    </source>
</evidence>
<dbReference type="RefSeq" id="WP_197986862.1">
    <property type="nucleotide sequence ID" value="NZ_AP023396.1"/>
</dbReference>
<evidence type="ECO:0000256" key="1">
    <source>
        <dbReference type="ARBA" id="ARBA00001974"/>
    </source>
</evidence>
<keyword evidence="6" id="KW-1185">Reference proteome</keyword>
<protein>
    <submittedName>
        <fullName evidence="5">FAD-dependent oxidoreductase</fullName>
    </submittedName>
</protein>
<dbReference type="GO" id="GO:0016709">
    <property type="term" value="F:oxidoreductase activity, acting on paired donors, with incorporation or reduction of molecular oxygen, NAD(P)H as one donor, and incorporation of one atom of oxygen"/>
    <property type="evidence" value="ECO:0007669"/>
    <property type="project" value="UniProtKB-ARBA"/>
</dbReference>